<dbReference type="EMBL" id="VSSQ01066085">
    <property type="protein sequence ID" value="MPN18690.1"/>
    <property type="molecule type" value="Genomic_DNA"/>
</dbReference>
<comment type="caution">
    <text evidence="1">The sequence shown here is derived from an EMBL/GenBank/DDBJ whole genome shotgun (WGS) entry which is preliminary data.</text>
</comment>
<accession>A0A645FYH6</accession>
<proteinExistence type="predicted"/>
<dbReference type="AlphaFoldDB" id="A0A645FYH6"/>
<reference evidence="1" key="1">
    <citation type="submission" date="2019-08" db="EMBL/GenBank/DDBJ databases">
        <authorList>
            <person name="Kucharzyk K."/>
            <person name="Murdoch R.W."/>
            <person name="Higgins S."/>
            <person name="Loffler F."/>
        </authorList>
    </citation>
    <scope>NUCLEOTIDE SEQUENCE</scope>
</reference>
<sequence>MTLVTSVSPIRWSNLTACSLIVCIERSKGVFLSSASPLYEQNAVGIYNVVSLMNAYDVGSHAVYPRASNVARKPPEGKLDASGSPFTSSFPENSIITCPSPSGEIKLSCFSAVIPVIGWNQCVKWVAPFSQAQSFMALATTLATSSSSGSLFSIVFLKDL</sequence>
<name>A0A645FYH6_9ZZZZ</name>
<organism evidence="1">
    <name type="scientific">bioreactor metagenome</name>
    <dbReference type="NCBI Taxonomy" id="1076179"/>
    <lineage>
        <taxon>unclassified sequences</taxon>
        <taxon>metagenomes</taxon>
        <taxon>ecological metagenomes</taxon>
    </lineage>
</organism>
<gene>
    <name evidence="1" type="ORF">SDC9_166053</name>
</gene>
<protein>
    <submittedName>
        <fullName evidence="1">Uncharacterized protein</fullName>
    </submittedName>
</protein>
<evidence type="ECO:0000313" key="1">
    <source>
        <dbReference type="EMBL" id="MPN18690.1"/>
    </source>
</evidence>